<organism evidence="3 4">
    <name type="scientific">Modestobacter marinus</name>
    <dbReference type="NCBI Taxonomy" id="477641"/>
    <lineage>
        <taxon>Bacteria</taxon>
        <taxon>Bacillati</taxon>
        <taxon>Actinomycetota</taxon>
        <taxon>Actinomycetes</taxon>
        <taxon>Geodermatophilales</taxon>
        <taxon>Geodermatophilaceae</taxon>
        <taxon>Modestobacter</taxon>
    </lineage>
</organism>
<evidence type="ECO:0000256" key="1">
    <source>
        <dbReference type="SAM" id="MobiDB-lite"/>
    </source>
</evidence>
<dbReference type="Proteomes" id="UP000552836">
    <property type="component" value="Unassembled WGS sequence"/>
</dbReference>
<name>A0A846LX47_9ACTN</name>
<evidence type="ECO:0000313" key="3">
    <source>
        <dbReference type="EMBL" id="NIH70078.1"/>
    </source>
</evidence>
<reference evidence="2" key="4">
    <citation type="submission" date="2024-05" db="EMBL/GenBank/DDBJ databases">
        <authorList>
            <person name="Sun Q."/>
            <person name="Zhou Y."/>
        </authorList>
    </citation>
    <scope>NUCLEOTIDE SEQUENCE</scope>
    <source>
        <strain evidence="2">CGMCC 4.5581</strain>
    </source>
</reference>
<accession>A0A846LX47</accession>
<dbReference type="EMBL" id="BMMI01000019">
    <property type="protein sequence ID" value="GGL85942.1"/>
    <property type="molecule type" value="Genomic_DNA"/>
</dbReference>
<evidence type="ECO:0000313" key="2">
    <source>
        <dbReference type="EMBL" id="GGL85942.1"/>
    </source>
</evidence>
<dbReference type="RefSeq" id="WP_166757595.1">
    <property type="nucleotide sequence ID" value="NZ_BAABJU010000025.1"/>
</dbReference>
<reference evidence="3 4" key="3">
    <citation type="submission" date="2020-02" db="EMBL/GenBank/DDBJ databases">
        <title>Sequencing the genomes of 1000 actinobacteria strains.</title>
        <authorList>
            <person name="Klenk H.-P."/>
        </authorList>
    </citation>
    <scope>NUCLEOTIDE SEQUENCE [LARGE SCALE GENOMIC DNA]</scope>
    <source>
        <strain evidence="3 4">DSM 45201</strain>
    </source>
</reference>
<keyword evidence="5" id="KW-1185">Reference proteome</keyword>
<feature type="compositionally biased region" description="Basic and acidic residues" evidence="1">
    <location>
        <begin position="96"/>
        <end position="112"/>
    </location>
</feature>
<dbReference type="Proteomes" id="UP000648663">
    <property type="component" value="Unassembled WGS sequence"/>
</dbReference>
<reference evidence="2" key="1">
    <citation type="journal article" date="2014" name="Int. J. Syst. Evol. Microbiol.">
        <title>Complete genome of a new Firmicutes species belonging to the dominant human colonic microbiota ('Ruminococcus bicirculans') reveals two chromosomes and a selective capacity to utilize plant glucans.</title>
        <authorList>
            <consortium name="NISC Comparative Sequencing Program"/>
            <person name="Wegmann U."/>
            <person name="Louis P."/>
            <person name="Goesmann A."/>
            <person name="Henrissat B."/>
            <person name="Duncan S.H."/>
            <person name="Flint H.J."/>
        </authorList>
    </citation>
    <scope>NUCLEOTIDE SEQUENCE</scope>
    <source>
        <strain evidence="2">CGMCC 4.5581</strain>
    </source>
</reference>
<comment type="caution">
    <text evidence="3">The sequence shown here is derived from an EMBL/GenBank/DDBJ whole genome shotgun (WGS) entry which is preliminary data.</text>
</comment>
<feature type="compositionally biased region" description="Low complexity" evidence="1">
    <location>
        <begin position="50"/>
        <end position="59"/>
    </location>
</feature>
<proteinExistence type="predicted"/>
<dbReference type="AlphaFoldDB" id="A0A846LX47"/>
<reference evidence="5" key="2">
    <citation type="journal article" date="2019" name="Int. J. Syst. Evol. Microbiol.">
        <title>The Global Catalogue of Microorganisms (GCM) 10K type strain sequencing project: providing services to taxonomists for standard genome sequencing and annotation.</title>
        <authorList>
            <consortium name="The Broad Institute Genomics Platform"/>
            <consortium name="The Broad Institute Genome Sequencing Center for Infectious Disease"/>
            <person name="Wu L."/>
            <person name="Ma J."/>
        </authorList>
    </citation>
    <scope>NUCLEOTIDE SEQUENCE [LARGE SCALE GENOMIC DNA]</scope>
    <source>
        <strain evidence="5">CGMCC 4.5581</strain>
    </source>
</reference>
<protein>
    <submittedName>
        <fullName evidence="3">Uncharacterized protein</fullName>
    </submittedName>
</protein>
<feature type="region of interest" description="Disordered" evidence="1">
    <location>
        <begin position="1"/>
        <end position="28"/>
    </location>
</feature>
<gene>
    <name evidence="3" type="ORF">FB380_004576</name>
    <name evidence="2" type="ORF">GCM10011589_47940</name>
</gene>
<evidence type="ECO:0000313" key="5">
    <source>
        <dbReference type="Proteomes" id="UP000648663"/>
    </source>
</evidence>
<evidence type="ECO:0000313" key="4">
    <source>
        <dbReference type="Proteomes" id="UP000552836"/>
    </source>
</evidence>
<sequence>MSPLLRDFDEAGAVTGGVANGGDVDPDDRQLSVAEIQQAFRELRVRRPRAAATRPVASTRLHELSVSENPAPVGAPDLTPRRSWSDGNSKAPWARDNARCERWADSGDRTPSRSESGGDSAPAAVPGRGDSGALAADWITVVAAHAGAGASTVALAISDAAAATDRRVHLVETAHPRRSGLIAAASAELGTDAAGAWRRGSRDRVTIDRRVADVEPDGWPVLPINEEPAVTVLDLGLPAPDDLDRLAAGRTRTVVVCRPTVPGARLTEHLLSQLAEQPVVVAVVGAARWPQVVKANAGPRFRDLRSQGRVVRVPIDRRLQTAGLTGDRLPKGVEAAGRSLVALLMPAVPLRHRRRAASSQPGAAGEAR</sequence>
<dbReference type="EMBL" id="JAAMPA010000003">
    <property type="protein sequence ID" value="NIH70078.1"/>
    <property type="molecule type" value="Genomic_DNA"/>
</dbReference>
<feature type="region of interest" description="Disordered" evidence="1">
    <location>
        <begin position="46"/>
        <end position="128"/>
    </location>
</feature>